<evidence type="ECO:0000313" key="3">
    <source>
        <dbReference type="EMBL" id="QDU32234.1"/>
    </source>
</evidence>
<gene>
    <name evidence="3" type="ORF">KS4_02650</name>
</gene>
<proteinExistence type="predicted"/>
<reference evidence="3 4" key="1">
    <citation type="submission" date="2019-02" db="EMBL/GenBank/DDBJ databases">
        <title>Deep-cultivation of Planctomycetes and their phenomic and genomic characterization uncovers novel biology.</title>
        <authorList>
            <person name="Wiegand S."/>
            <person name="Jogler M."/>
            <person name="Boedeker C."/>
            <person name="Pinto D."/>
            <person name="Vollmers J."/>
            <person name="Rivas-Marin E."/>
            <person name="Kohn T."/>
            <person name="Peeters S.H."/>
            <person name="Heuer A."/>
            <person name="Rast P."/>
            <person name="Oberbeckmann S."/>
            <person name="Bunk B."/>
            <person name="Jeske O."/>
            <person name="Meyerdierks A."/>
            <person name="Storesund J.E."/>
            <person name="Kallscheuer N."/>
            <person name="Luecker S."/>
            <person name="Lage O.M."/>
            <person name="Pohl T."/>
            <person name="Merkel B.J."/>
            <person name="Hornburger P."/>
            <person name="Mueller R.-W."/>
            <person name="Bruemmer F."/>
            <person name="Labrenz M."/>
            <person name="Spormann A.M."/>
            <person name="Op den Camp H."/>
            <person name="Overmann J."/>
            <person name="Amann R."/>
            <person name="Jetten M.S.M."/>
            <person name="Mascher T."/>
            <person name="Medema M.H."/>
            <person name="Devos D.P."/>
            <person name="Kaster A.-K."/>
            <person name="Ovreas L."/>
            <person name="Rohde M."/>
            <person name="Galperin M.Y."/>
            <person name="Jogler C."/>
        </authorList>
    </citation>
    <scope>NUCLEOTIDE SEQUENCE [LARGE SCALE GENOMIC DNA]</scope>
    <source>
        <strain evidence="3 4">KS4</strain>
    </source>
</reference>
<dbReference type="InterPro" id="IPR045584">
    <property type="entry name" value="Pilin-like"/>
</dbReference>
<dbReference type="RefSeq" id="WP_145073464.1">
    <property type="nucleotide sequence ID" value="NZ_CP036425.1"/>
</dbReference>
<evidence type="ECO:0000256" key="1">
    <source>
        <dbReference type="ARBA" id="ARBA00022481"/>
    </source>
</evidence>
<evidence type="ECO:0000256" key="2">
    <source>
        <dbReference type="SAM" id="Phobius"/>
    </source>
</evidence>
<protein>
    <submittedName>
        <fullName evidence="3">Uncharacterized protein</fullName>
    </submittedName>
</protein>
<dbReference type="PRINTS" id="PR00813">
    <property type="entry name" value="BCTERIALGSPG"/>
</dbReference>
<evidence type="ECO:0000313" key="4">
    <source>
        <dbReference type="Proteomes" id="UP000317369"/>
    </source>
</evidence>
<dbReference type="SUPFAM" id="SSF54523">
    <property type="entry name" value="Pili subunits"/>
    <property type="match status" value="1"/>
</dbReference>
<dbReference type="InterPro" id="IPR000983">
    <property type="entry name" value="Bac_GSPG_pilin"/>
</dbReference>
<dbReference type="NCBIfam" id="TIGR02532">
    <property type="entry name" value="IV_pilin_GFxxxE"/>
    <property type="match status" value="1"/>
</dbReference>
<dbReference type="GO" id="GO:0015628">
    <property type="term" value="P:protein secretion by the type II secretion system"/>
    <property type="evidence" value="ECO:0007669"/>
    <property type="project" value="InterPro"/>
</dbReference>
<keyword evidence="4" id="KW-1185">Reference proteome</keyword>
<dbReference type="GO" id="GO:0015627">
    <property type="term" value="C:type II protein secretion system complex"/>
    <property type="evidence" value="ECO:0007669"/>
    <property type="project" value="InterPro"/>
</dbReference>
<dbReference type="AlphaFoldDB" id="A0A517YPS5"/>
<keyword evidence="2" id="KW-0812">Transmembrane</keyword>
<keyword evidence="1" id="KW-0488">Methylation</keyword>
<dbReference type="Gene3D" id="3.30.700.10">
    <property type="entry name" value="Glycoprotein, Type 4 Pilin"/>
    <property type="match status" value="1"/>
</dbReference>
<keyword evidence="2" id="KW-1133">Transmembrane helix</keyword>
<dbReference type="OrthoDB" id="273516at2"/>
<accession>A0A517YPS5</accession>
<dbReference type="InterPro" id="IPR012902">
    <property type="entry name" value="N_methyl_site"/>
</dbReference>
<organism evidence="3 4">
    <name type="scientific">Poriferisphaera corsica</name>
    <dbReference type="NCBI Taxonomy" id="2528020"/>
    <lineage>
        <taxon>Bacteria</taxon>
        <taxon>Pseudomonadati</taxon>
        <taxon>Planctomycetota</taxon>
        <taxon>Phycisphaerae</taxon>
        <taxon>Phycisphaerales</taxon>
        <taxon>Phycisphaeraceae</taxon>
        <taxon>Poriferisphaera</taxon>
    </lineage>
</organism>
<dbReference type="PANTHER" id="PTHR30093:SF2">
    <property type="entry name" value="TYPE II SECRETION SYSTEM PROTEIN H"/>
    <property type="match status" value="1"/>
</dbReference>
<dbReference type="Proteomes" id="UP000317369">
    <property type="component" value="Chromosome"/>
</dbReference>
<name>A0A517YPS5_9BACT</name>
<sequence length="269" mass="30479">MQQRKAFTLIELLVVISIIALLIGILLPALGKARETAVNLKCKSNIRSLGLALHAYTVNNDDFFGSYTDLLPGNWNSPPVGRRVKTNLIDQSVLLPYISEAREETMICPIFRDYVEDYVANQIPENGVSYSYTFNSTLCYKSVDAYKPYNERPLRASMVKKTTQIGMFVEENPWKHPVYGTAMNDGRFVVDRWPDQDTLATYHNPSNRYVGKNPHSYSVSHSDVGGVMNGGGSHVVFVDGHVDEMDTTQSEYIAYENDKWANFPQYWNN</sequence>
<keyword evidence="2" id="KW-0472">Membrane</keyword>
<dbReference type="EMBL" id="CP036425">
    <property type="protein sequence ID" value="QDU32234.1"/>
    <property type="molecule type" value="Genomic_DNA"/>
</dbReference>
<feature type="transmembrane region" description="Helical" evidence="2">
    <location>
        <begin position="12"/>
        <end position="31"/>
    </location>
</feature>
<dbReference type="PANTHER" id="PTHR30093">
    <property type="entry name" value="GENERAL SECRETION PATHWAY PROTEIN G"/>
    <property type="match status" value="1"/>
</dbReference>
<dbReference type="Pfam" id="PF07963">
    <property type="entry name" value="N_methyl"/>
    <property type="match status" value="1"/>
</dbReference>
<dbReference type="KEGG" id="pcor:KS4_02650"/>